<comment type="caution">
    <text evidence="1">The sequence shown here is derived from an EMBL/GenBank/DDBJ whole genome shotgun (WGS) entry which is preliminary data.</text>
</comment>
<evidence type="ECO:0000313" key="2">
    <source>
        <dbReference type="Proteomes" id="UP000299102"/>
    </source>
</evidence>
<reference evidence="1 2" key="1">
    <citation type="journal article" date="2019" name="Commun. Biol.">
        <title>The bagworm genome reveals a unique fibroin gene that provides high tensile strength.</title>
        <authorList>
            <person name="Kono N."/>
            <person name="Nakamura H."/>
            <person name="Ohtoshi R."/>
            <person name="Tomita M."/>
            <person name="Numata K."/>
            <person name="Arakawa K."/>
        </authorList>
    </citation>
    <scope>NUCLEOTIDE SEQUENCE [LARGE SCALE GENOMIC DNA]</scope>
</reference>
<accession>A0A4C1TK50</accession>
<keyword evidence="2" id="KW-1185">Reference proteome</keyword>
<gene>
    <name evidence="1" type="ORF">EVAR_73067_1</name>
</gene>
<proteinExistence type="predicted"/>
<evidence type="ECO:0000313" key="1">
    <source>
        <dbReference type="EMBL" id="GBP14434.1"/>
    </source>
</evidence>
<dbReference type="Proteomes" id="UP000299102">
    <property type="component" value="Unassembled WGS sequence"/>
</dbReference>
<sequence>MPAVGGSMVTNSHPTINNCNAAVYLRHKQQRAIAANQINQLNMKKVLQAQSCCSLQRAEVENMWNAAAAALAARSVHLSSEARTSTSATASVSSPTLALNSQSLCRFVKLNSNTNRNLWQPLFKAELLQTWLSFV</sequence>
<organism evidence="1 2">
    <name type="scientific">Eumeta variegata</name>
    <name type="common">Bagworm moth</name>
    <name type="synonym">Eumeta japonica</name>
    <dbReference type="NCBI Taxonomy" id="151549"/>
    <lineage>
        <taxon>Eukaryota</taxon>
        <taxon>Metazoa</taxon>
        <taxon>Ecdysozoa</taxon>
        <taxon>Arthropoda</taxon>
        <taxon>Hexapoda</taxon>
        <taxon>Insecta</taxon>
        <taxon>Pterygota</taxon>
        <taxon>Neoptera</taxon>
        <taxon>Endopterygota</taxon>
        <taxon>Lepidoptera</taxon>
        <taxon>Glossata</taxon>
        <taxon>Ditrysia</taxon>
        <taxon>Tineoidea</taxon>
        <taxon>Psychidae</taxon>
        <taxon>Oiketicinae</taxon>
        <taxon>Eumeta</taxon>
    </lineage>
</organism>
<dbReference type="AlphaFoldDB" id="A0A4C1TK50"/>
<name>A0A4C1TK50_EUMVA</name>
<protein>
    <submittedName>
        <fullName evidence="1">Uncharacterized protein</fullName>
    </submittedName>
</protein>
<dbReference type="OrthoDB" id="7674340at2759"/>
<dbReference type="EMBL" id="BGZK01005532">
    <property type="protein sequence ID" value="GBP14434.1"/>
    <property type="molecule type" value="Genomic_DNA"/>
</dbReference>